<reference evidence="2 3" key="1">
    <citation type="journal article" date="2024" name="BMC Genomics">
        <title>Genome assembly of redclaw crayfish (Cherax quadricarinatus) provides insights into its immune adaptation and hypoxia tolerance.</title>
        <authorList>
            <person name="Liu Z."/>
            <person name="Zheng J."/>
            <person name="Li H."/>
            <person name="Fang K."/>
            <person name="Wang S."/>
            <person name="He J."/>
            <person name="Zhou D."/>
            <person name="Weng S."/>
            <person name="Chi M."/>
            <person name="Gu Z."/>
            <person name="He J."/>
            <person name="Li F."/>
            <person name="Wang M."/>
        </authorList>
    </citation>
    <scope>NUCLEOTIDE SEQUENCE [LARGE SCALE GENOMIC DNA]</scope>
    <source>
        <strain evidence="2">ZL_2023a</strain>
    </source>
</reference>
<name>A0AAW0XUW9_CHEQU</name>
<feature type="compositionally biased region" description="Basic and acidic residues" evidence="1">
    <location>
        <begin position="60"/>
        <end position="86"/>
    </location>
</feature>
<accession>A0AAW0XUW9</accession>
<dbReference type="Proteomes" id="UP001445076">
    <property type="component" value="Unassembled WGS sequence"/>
</dbReference>
<gene>
    <name evidence="2" type="ORF">OTU49_016085</name>
</gene>
<evidence type="ECO:0000256" key="1">
    <source>
        <dbReference type="SAM" id="MobiDB-lite"/>
    </source>
</evidence>
<proteinExistence type="predicted"/>
<sequence length="118" mass="14205">MKTIGEGDMTQVTNFQRIGWFASGRIRPVKVTFKEESVRTRILQEKARLRDKQGYQRVYLDRDRTQEERTTLKERVQRRKEEREAMTKMSRTQTQEEGQTHPTESPTKRLQPRHSQRN</sequence>
<organism evidence="2 3">
    <name type="scientific">Cherax quadricarinatus</name>
    <name type="common">Australian red claw crayfish</name>
    <dbReference type="NCBI Taxonomy" id="27406"/>
    <lineage>
        <taxon>Eukaryota</taxon>
        <taxon>Metazoa</taxon>
        <taxon>Ecdysozoa</taxon>
        <taxon>Arthropoda</taxon>
        <taxon>Crustacea</taxon>
        <taxon>Multicrustacea</taxon>
        <taxon>Malacostraca</taxon>
        <taxon>Eumalacostraca</taxon>
        <taxon>Eucarida</taxon>
        <taxon>Decapoda</taxon>
        <taxon>Pleocyemata</taxon>
        <taxon>Astacidea</taxon>
        <taxon>Parastacoidea</taxon>
        <taxon>Parastacidae</taxon>
        <taxon>Cherax</taxon>
    </lineage>
</organism>
<dbReference type="AlphaFoldDB" id="A0AAW0XUW9"/>
<keyword evidence="3" id="KW-1185">Reference proteome</keyword>
<evidence type="ECO:0000313" key="3">
    <source>
        <dbReference type="Proteomes" id="UP001445076"/>
    </source>
</evidence>
<dbReference type="EMBL" id="JARKIK010000012">
    <property type="protein sequence ID" value="KAK8748333.1"/>
    <property type="molecule type" value="Genomic_DNA"/>
</dbReference>
<protein>
    <submittedName>
        <fullName evidence="2">Uncharacterized protein</fullName>
    </submittedName>
</protein>
<feature type="region of interest" description="Disordered" evidence="1">
    <location>
        <begin position="60"/>
        <end position="118"/>
    </location>
</feature>
<evidence type="ECO:0000313" key="2">
    <source>
        <dbReference type="EMBL" id="KAK8748333.1"/>
    </source>
</evidence>
<comment type="caution">
    <text evidence="2">The sequence shown here is derived from an EMBL/GenBank/DDBJ whole genome shotgun (WGS) entry which is preliminary data.</text>
</comment>
<feature type="compositionally biased region" description="Polar residues" evidence="1">
    <location>
        <begin position="89"/>
        <end position="105"/>
    </location>
</feature>